<organism evidence="2 3">
    <name type="scientific">Lactococcus lactis subsp. cremoris</name>
    <name type="common">Streptococcus cremoris</name>
    <dbReference type="NCBI Taxonomy" id="1359"/>
    <lineage>
        <taxon>Bacteria</taxon>
        <taxon>Bacillati</taxon>
        <taxon>Bacillota</taxon>
        <taxon>Bacilli</taxon>
        <taxon>Lactobacillales</taxon>
        <taxon>Streptococcaceae</taxon>
        <taxon>Lactococcus</taxon>
    </lineage>
</organism>
<name>A0A1V0PGJ1_LACLC</name>
<dbReference type="Pfam" id="PF00535">
    <property type="entry name" value="Glycos_transf_2"/>
    <property type="match status" value="1"/>
</dbReference>
<dbReference type="EC" id="2.4.-.-" evidence="2"/>
<dbReference type="Gene3D" id="3.90.550.10">
    <property type="entry name" value="Spore Coat Polysaccharide Biosynthesis Protein SpsA, Chain A"/>
    <property type="match status" value="1"/>
</dbReference>
<dbReference type="CDD" id="cd00761">
    <property type="entry name" value="Glyco_tranf_GTA_type"/>
    <property type="match status" value="1"/>
</dbReference>
<dbReference type="RefSeq" id="WP_231099757.1">
    <property type="nucleotide sequence ID" value="NZ_CP015899.2"/>
</dbReference>
<proteinExistence type="predicted"/>
<dbReference type="Proteomes" id="UP000191806">
    <property type="component" value="Chromosome"/>
</dbReference>
<evidence type="ECO:0000259" key="1">
    <source>
        <dbReference type="Pfam" id="PF00535"/>
    </source>
</evidence>
<dbReference type="SUPFAM" id="SSF53448">
    <property type="entry name" value="Nucleotide-diphospho-sugar transferases"/>
    <property type="match status" value="1"/>
</dbReference>
<evidence type="ECO:0000313" key="2">
    <source>
        <dbReference type="EMBL" id="ARE28319.1"/>
    </source>
</evidence>
<sequence length="231" mass="26918">MSSKELQMEYDHYNYLNNEKWKFNLPIYKESSSTKVFDTPKVSVIIANYNNEPYLEKMFNSLVNQSIGLEKLQILFIDDKSTDNSAKIVQKYIQKYNSIEFYQLTKNTGGAHGPRNVGLINARGKYLVFLDADDWYDENALQYMSETLEKSSDDMGFFGIVQSVNEKLSLKSRAYFFDGNKIDRDIQELPAAFYEWLGPQGIMVRRKLIENNNLHFPSQRVADDVTFFMKP</sequence>
<keyword evidence="2" id="KW-0328">Glycosyltransferase</keyword>
<dbReference type="InterPro" id="IPR001173">
    <property type="entry name" value="Glyco_trans_2-like"/>
</dbReference>
<accession>A0A1V0PGJ1</accession>
<reference evidence="2 3" key="1">
    <citation type="journal article" date="2017" name="BMC Genomics">
        <title>Comparative and functional genomics of the Lactococcus lactis taxon; insights into evolution and niche adaptation.</title>
        <authorList>
            <person name="Kelleher P."/>
            <person name="Bottacini F."/>
            <person name="Mahony J."/>
            <person name="Kilcawley K.N."/>
            <person name="van Sinderen D."/>
        </authorList>
    </citation>
    <scope>NUCLEOTIDE SEQUENCE [LARGE SCALE GENOMIC DNA]</scope>
    <source>
        <strain evidence="2 3">JM1</strain>
    </source>
</reference>
<dbReference type="GO" id="GO:0016758">
    <property type="term" value="F:hexosyltransferase activity"/>
    <property type="evidence" value="ECO:0007669"/>
    <property type="project" value="UniProtKB-ARBA"/>
</dbReference>
<dbReference type="InterPro" id="IPR029044">
    <property type="entry name" value="Nucleotide-diphossugar_trans"/>
</dbReference>
<gene>
    <name evidence="2" type="ORF">LLJM1_0941</name>
</gene>
<evidence type="ECO:0000313" key="3">
    <source>
        <dbReference type="Proteomes" id="UP000191806"/>
    </source>
</evidence>
<feature type="domain" description="Glycosyltransferase 2-like" evidence="1">
    <location>
        <begin position="43"/>
        <end position="172"/>
    </location>
</feature>
<dbReference type="PANTHER" id="PTHR22916">
    <property type="entry name" value="GLYCOSYLTRANSFERASE"/>
    <property type="match status" value="1"/>
</dbReference>
<dbReference type="PANTHER" id="PTHR22916:SF3">
    <property type="entry name" value="UDP-GLCNAC:BETAGAL BETA-1,3-N-ACETYLGLUCOSAMINYLTRANSFERASE-LIKE PROTEIN 1"/>
    <property type="match status" value="1"/>
</dbReference>
<dbReference type="AlphaFoldDB" id="A0A1V0PGJ1"/>
<protein>
    <submittedName>
        <fullName evidence="2">Glycosyltransferase family A protein</fullName>
        <ecNumber evidence="2">2.4.-.-</ecNumber>
    </submittedName>
</protein>
<keyword evidence="2" id="KW-0808">Transferase</keyword>
<dbReference type="EMBL" id="CP015899">
    <property type="protein sequence ID" value="ARE28319.1"/>
    <property type="molecule type" value="Genomic_DNA"/>
</dbReference>